<feature type="non-terminal residue" evidence="2">
    <location>
        <position position="241"/>
    </location>
</feature>
<accession>A0A091K8K9</accession>
<protein>
    <submittedName>
        <fullName evidence="2">Uncharacterized protein</fullName>
    </submittedName>
</protein>
<name>A0A091K8K9_EGRGA</name>
<dbReference type="Proteomes" id="UP000053119">
    <property type="component" value="Unassembled WGS sequence"/>
</dbReference>
<evidence type="ECO:0000256" key="1">
    <source>
        <dbReference type="SAM" id="MobiDB-lite"/>
    </source>
</evidence>
<dbReference type="AlphaFoldDB" id="A0A091K8K9"/>
<organism evidence="2 3">
    <name type="scientific">Egretta garzetta</name>
    <name type="common">Little egret</name>
    <dbReference type="NCBI Taxonomy" id="188379"/>
    <lineage>
        <taxon>Eukaryota</taxon>
        <taxon>Metazoa</taxon>
        <taxon>Chordata</taxon>
        <taxon>Craniata</taxon>
        <taxon>Vertebrata</taxon>
        <taxon>Euteleostomi</taxon>
        <taxon>Archelosauria</taxon>
        <taxon>Archosauria</taxon>
        <taxon>Dinosauria</taxon>
        <taxon>Saurischia</taxon>
        <taxon>Theropoda</taxon>
        <taxon>Coelurosauria</taxon>
        <taxon>Aves</taxon>
        <taxon>Neognathae</taxon>
        <taxon>Neoaves</taxon>
        <taxon>Aequornithes</taxon>
        <taxon>Pelecaniformes</taxon>
        <taxon>Ardeidae</taxon>
        <taxon>Egretta</taxon>
    </lineage>
</organism>
<evidence type="ECO:0000313" key="2">
    <source>
        <dbReference type="EMBL" id="KFP20096.1"/>
    </source>
</evidence>
<dbReference type="EMBL" id="KK502053">
    <property type="protein sequence ID" value="KFP20096.1"/>
    <property type="molecule type" value="Genomic_DNA"/>
</dbReference>
<proteinExistence type="predicted"/>
<sequence>NNNRVKHWSGRMDSLTQTKTGQMTWSVSLSALTTQRDCLVSHRHRKCEWNNFLFSSFLAPEVETSKNQQKSAKIHDGTLPSSSLYGIYKVVLKRKLTEKTSGTERGENAECRFLISEIKNLEVYKNIDAKKTLNKLLFPGCLLHALVSEKIVCVLYQCRQEYSKTEKKRHAVTVCKVRSQRENHIIVATRKQNRKIQYLLRTLVRDVRVQDKSQHLKEEAEGTKSSGGPDPEKLLMKLYKA</sequence>
<evidence type="ECO:0000313" key="3">
    <source>
        <dbReference type="Proteomes" id="UP000053119"/>
    </source>
</evidence>
<feature type="non-terminal residue" evidence="2">
    <location>
        <position position="1"/>
    </location>
</feature>
<keyword evidence="3" id="KW-1185">Reference proteome</keyword>
<gene>
    <name evidence="2" type="ORF">Z169_06569</name>
</gene>
<reference evidence="2 3" key="1">
    <citation type="submission" date="2014-04" db="EMBL/GenBank/DDBJ databases">
        <title>Genome evolution of avian class.</title>
        <authorList>
            <person name="Zhang G."/>
            <person name="Li C."/>
        </authorList>
    </citation>
    <scope>NUCLEOTIDE SEQUENCE [LARGE SCALE GENOMIC DNA]</scope>
    <source>
        <strain evidence="2">BGI_Z169</strain>
    </source>
</reference>
<feature type="region of interest" description="Disordered" evidence="1">
    <location>
        <begin position="214"/>
        <end position="233"/>
    </location>
</feature>